<gene>
    <name evidence="4" type="ORF">PODLI_1B022786</name>
</gene>
<evidence type="ECO:0000256" key="1">
    <source>
        <dbReference type="SAM" id="MobiDB-lite"/>
    </source>
</evidence>
<feature type="region of interest" description="Disordered" evidence="1">
    <location>
        <begin position="192"/>
        <end position="221"/>
    </location>
</feature>
<reference evidence="4" key="1">
    <citation type="submission" date="2022-12" db="EMBL/GenBank/DDBJ databases">
        <authorList>
            <person name="Alioto T."/>
            <person name="Alioto T."/>
            <person name="Gomez Garrido J."/>
        </authorList>
    </citation>
    <scope>NUCLEOTIDE SEQUENCE</scope>
</reference>
<feature type="signal peptide" evidence="3">
    <location>
        <begin position="1"/>
        <end position="19"/>
    </location>
</feature>
<dbReference type="AlphaFoldDB" id="A0AA35PJY9"/>
<evidence type="ECO:0000256" key="3">
    <source>
        <dbReference type="SAM" id="SignalP"/>
    </source>
</evidence>
<keyword evidence="5" id="KW-1185">Reference proteome</keyword>
<accession>A0AA35PJY9</accession>
<evidence type="ECO:0000313" key="5">
    <source>
        <dbReference type="Proteomes" id="UP001178461"/>
    </source>
</evidence>
<evidence type="ECO:0000256" key="2">
    <source>
        <dbReference type="SAM" id="Phobius"/>
    </source>
</evidence>
<feature type="chain" id="PRO_5041378196" evidence="3">
    <location>
        <begin position="20"/>
        <end position="263"/>
    </location>
</feature>
<organism evidence="4 5">
    <name type="scientific">Podarcis lilfordi</name>
    <name type="common">Lilford's wall lizard</name>
    <dbReference type="NCBI Taxonomy" id="74358"/>
    <lineage>
        <taxon>Eukaryota</taxon>
        <taxon>Metazoa</taxon>
        <taxon>Chordata</taxon>
        <taxon>Craniata</taxon>
        <taxon>Vertebrata</taxon>
        <taxon>Euteleostomi</taxon>
        <taxon>Lepidosauria</taxon>
        <taxon>Squamata</taxon>
        <taxon>Bifurcata</taxon>
        <taxon>Unidentata</taxon>
        <taxon>Episquamata</taxon>
        <taxon>Laterata</taxon>
        <taxon>Lacertibaenia</taxon>
        <taxon>Lacertidae</taxon>
        <taxon>Podarcis</taxon>
    </lineage>
</organism>
<feature type="transmembrane region" description="Helical" evidence="2">
    <location>
        <begin position="165"/>
        <end position="185"/>
    </location>
</feature>
<protein>
    <submittedName>
        <fullName evidence="4">Uncharacterized protein</fullName>
    </submittedName>
</protein>
<dbReference type="Proteomes" id="UP001178461">
    <property type="component" value="Chromosome 13"/>
</dbReference>
<keyword evidence="2" id="KW-0812">Transmembrane</keyword>
<dbReference type="EMBL" id="OX395138">
    <property type="protein sequence ID" value="CAI5790869.1"/>
    <property type="molecule type" value="Genomic_DNA"/>
</dbReference>
<proteinExistence type="predicted"/>
<sequence>MARISLLGWLAWSLPVQLAATCLRCWPDAIVYFGYDSYLLLGQDSEATKNLGKLFIGSAEDLATYGRHYLEREHMEREAGTLFLHLEQIIKRSGKDHGSLMREAEEEKKNFVKRLEEASKAFVKEVCSLSCAKSRFRPYEVAQCSNCQLIKVSCLDPFVCAGPNVIAAVLVPLMLLLGIGAAWWYRRRKQKEQGKDKSSGDEDSSESSEWSSDSSEKADANPIYAEVPSTPIYANVPAHANVPAYANVPNPPEFTIPSPPPFD</sequence>
<keyword evidence="2" id="KW-1133">Transmembrane helix</keyword>
<keyword evidence="3" id="KW-0732">Signal</keyword>
<evidence type="ECO:0000313" key="4">
    <source>
        <dbReference type="EMBL" id="CAI5790869.1"/>
    </source>
</evidence>
<keyword evidence="2" id="KW-0472">Membrane</keyword>
<name>A0AA35PJY9_9SAUR</name>